<proteinExistence type="predicted"/>
<organism evidence="1 2">
    <name type="scientific">Lagenidium giganteum</name>
    <dbReference type="NCBI Taxonomy" id="4803"/>
    <lineage>
        <taxon>Eukaryota</taxon>
        <taxon>Sar</taxon>
        <taxon>Stramenopiles</taxon>
        <taxon>Oomycota</taxon>
        <taxon>Peronosporomycetes</taxon>
        <taxon>Pythiales</taxon>
        <taxon>Pythiaceae</taxon>
    </lineage>
</organism>
<dbReference type="InterPro" id="IPR032675">
    <property type="entry name" value="LRR_dom_sf"/>
</dbReference>
<dbReference type="Gene3D" id="3.80.10.10">
    <property type="entry name" value="Ribonuclease Inhibitor"/>
    <property type="match status" value="1"/>
</dbReference>
<reference evidence="1" key="2">
    <citation type="journal article" date="2023" name="Microbiol Resour">
        <title>Decontamination and Annotation of the Draft Genome Sequence of the Oomycete Lagenidium giganteum ARSEF 373.</title>
        <authorList>
            <person name="Morgan W.R."/>
            <person name="Tartar A."/>
        </authorList>
    </citation>
    <scope>NUCLEOTIDE SEQUENCE</scope>
    <source>
        <strain evidence="1">ARSEF 373</strain>
    </source>
</reference>
<accession>A0AAV2ZHW3</accession>
<dbReference type="EMBL" id="DAKRPA010000008">
    <property type="protein sequence ID" value="DBA04444.1"/>
    <property type="molecule type" value="Genomic_DNA"/>
</dbReference>
<keyword evidence="2" id="KW-1185">Reference proteome</keyword>
<evidence type="ECO:0000313" key="2">
    <source>
        <dbReference type="Proteomes" id="UP001146120"/>
    </source>
</evidence>
<comment type="caution">
    <text evidence="1">The sequence shown here is derived from an EMBL/GenBank/DDBJ whole genome shotgun (WGS) entry which is preliminary data.</text>
</comment>
<name>A0AAV2ZHW3_9STRA</name>
<dbReference type="Proteomes" id="UP001146120">
    <property type="component" value="Unassembled WGS sequence"/>
</dbReference>
<gene>
    <name evidence="1" type="ORF">N0F65_010040</name>
</gene>
<evidence type="ECO:0000313" key="1">
    <source>
        <dbReference type="EMBL" id="DBA04444.1"/>
    </source>
</evidence>
<dbReference type="SUPFAM" id="SSF52075">
    <property type="entry name" value="Outer arm dynein light chain 1"/>
    <property type="match status" value="1"/>
</dbReference>
<reference evidence="1" key="1">
    <citation type="submission" date="2022-11" db="EMBL/GenBank/DDBJ databases">
        <authorList>
            <person name="Morgan W.R."/>
            <person name="Tartar A."/>
        </authorList>
    </citation>
    <scope>NUCLEOTIDE SEQUENCE</scope>
    <source>
        <strain evidence="1">ARSEF 373</strain>
    </source>
</reference>
<protein>
    <submittedName>
        <fullName evidence="1">Uncharacterized protein</fullName>
    </submittedName>
</protein>
<dbReference type="AlphaFoldDB" id="A0AAV2ZHW3"/>
<sequence>MCCVAVTADKCTDADLDRPDATTIYRSPSNATEAVLLRPDCTFERVPISRDQEKLTDASRTLNFTGMGAEQVVSYPSTVNTFVLDRNAVHEANFSTAMDLRFLILRRSQLTNVDKFIMPPSLFTLDLRGNAMHSLNGSKLPDTTYSIIISENKLQNLDNFIFPRSLRQL</sequence>